<protein>
    <recommendedName>
        <fullName evidence="4">PilN domain-containing protein</fullName>
    </recommendedName>
</protein>
<gene>
    <name evidence="2" type="ORF">A2264_01770</name>
</gene>
<comment type="caution">
    <text evidence="2">The sequence shown here is derived from an EMBL/GenBank/DDBJ whole genome shotgun (WGS) entry which is preliminary data.</text>
</comment>
<dbReference type="EMBL" id="MEVT01000006">
    <property type="protein sequence ID" value="OGC63436.1"/>
    <property type="molecule type" value="Genomic_DNA"/>
</dbReference>
<evidence type="ECO:0000313" key="2">
    <source>
        <dbReference type="EMBL" id="OGC63436.1"/>
    </source>
</evidence>
<dbReference type="PANTHER" id="PTHR40278:SF1">
    <property type="entry name" value="DNA UTILIZATION PROTEIN HOFN"/>
    <property type="match status" value="1"/>
</dbReference>
<sequence length="197" mass="21940">MVSSINLIPEQEIYEQKKKLAVKVSTILTVLLFVVIAAASTYIYTYTNNLRATNNQLLEDISSLRNDVNSFSEIEIAARNLSKKYTALKQFYDTRVHYSLLFKEINSRKPGAIKLVGLTVRNNTFELSGTAENFSDIQNFVSNLTNKDFAGGEPALKNLFTMVSLTSVNLVESNQTLNFGLSLDVDASLLSVKNRGL</sequence>
<accession>A0A1F4W1Z6</accession>
<feature type="transmembrane region" description="Helical" evidence="1">
    <location>
        <begin position="20"/>
        <end position="44"/>
    </location>
</feature>
<dbReference type="Pfam" id="PF05137">
    <property type="entry name" value="PilN"/>
    <property type="match status" value="1"/>
</dbReference>
<dbReference type="AlphaFoldDB" id="A0A1F4W1Z6"/>
<evidence type="ECO:0000313" key="3">
    <source>
        <dbReference type="Proteomes" id="UP000176614"/>
    </source>
</evidence>
<evidence type="ECO:0008006" key="4">
    <source>
        <dbReference type="Google" id="ProtNLM"/>
    </source>
</evidence>
<keyword evidence="1" id="KW-1133">Transmembrane helix</keyword>
<keyword evidence="1" id="KW-0812">Transmembrane</keyword>
<reference evidence="2 3" key="1">
    <citation type="journal article" date="2016" name="Nat. Commun.">
        <title>Thousands of microbial genomes shed light on interconnected biogeochemical processes in an aquifer system.</title>
        <authorList>
            <person name="Anantharaman K."/>
            <person name="Brown C.T."/>
            <person name="Hug L.A."/>
            <person name="Sharon I."/>
            <person name="Castelle C.J."/>
            <person name="Probst A.J."/>
            <person name="Thomas B.C."/>
            <person name="Singh A."/>
            <person name="Wilkins M.J."/>
            <person name="Karaoz U."/>
            <person name="Brodie E.L."/>
            <person name="Williams K.H."/>
            <person name="Hubbard S.S."/>
            <person name="Banfield J.F."/>
        </authorList>
    </citation>
    <scope>NUCLEOTIDE SEQUENCE [LARGE SCALE GENOMIC DNA]</scope>
</reference>
<dbReference type="InterPro" id="IPR007813">
    <property type="entry name" value="PilN"/>
</dbReference>
<dbReference type="Proteomes" id="UP000176614">
    <property type="component" value="Unassembled WGS sequence"/>
</dbReference>
<dbReference type="InterPro" id="IPR052534">
    <property type="entry name" value="Extracell_DNA_Util/SecSys_Comp"/>
</dbReference>
<keyword evidence="1" id="KW-0472">Membrane</keyword>
<organism evidence="2 3">
    <name type="scientific">candidate division WWE3 bacterium RIFOXYA2_FULL_46_9</name>
    <dbReference type="NCBI Taxonomy" id="1802636"/>
    <lineage>
        <taxon>Bacteria</taxon>
        <taxon>Katanobacteria</taxon>
    </lineage>
</organism>
<evidence type="ECO:0000256" key="1">
    <source>
        <dbReference type="SAM" id="Phobius"/>
    </source>
</evidence>
<dbReference type="PANTHER" id="PTHR40278">
    <property type="entry name" value="DNA UTILIZATION PROTEIN HOFN"/>
    <property type="match status" value="1"/>
</dbReference>
<name>A0A1F4W1Z6_UNCKA</name>
<proteinExistence type="predicted"/>